<feature type="compositionally biased region" description="Basic and acidic residues" evidence="1">
    <location>
        <begin position="546"/>
        <end position="562"/>
    </location>
</feature>
<dbReference type="PANTHER" id="PTHR31115">
    <property type="entry name" value="OS05G0107300 PROTEIN"/>
    <property type="match status" value="1"/>
</dbReference>
<gene>
    <name evidence="2" type="ORF">CDL15_Pgr011767</name>
</gene>
<comment type="caution">
    <text evidence="2">The sequence shown here is derived from an EMBL/GenBank/DDBJ whole genome shotgun (WGS) entry which is preliminary data.</text>
</comment>
<feature type="region of interest" description="Disordered" evidence="1">
    <location>
        <begin position="1"/>
        <end position="49"/>
    </location>
</feature>
<feature type="region of interest" description="Disordered" evidence="1">
    <location>
        <begin position="1080"/>
        <end position="1139"/>
    </location>
</feature>
<feature type="compositionally biased region" description="Low complexity" evidence="1">
    <location>
        <begin position="457"/>
        <end position="466"/>
    </location>
</feature>
<feature type="compositionally biased region" description="Polar residues" evidence="1">
    <location>
        <begin position="394"/>
        <end position="405"/>
    </location>
</feature>
<evidence type="ECO:0000313" key="3">
    <source>
        <dbReference type="Proteomes" id="UP000197138"/>
    </source>
</evidence>
<feature type="compositionally biased region" description="Basic and acidic residues" evidence="1">
    <location>
        <begin position="583"/>
        <end position="592"/>
    </location>
</feature>
<proteinExistence type="predicted"/>
<feature type="compositionally biased region" description="Polar residues" evidence="1">
    <location>
        <begin position="1"/>
        <end position="13"/>
    </location>
</feature>
<feature type="compositionally biased region" description="Basic and acidic residues" evidence="1">
    <location>
        <begin position="311"/>
        <end position="323"/>
    </location>
</feature>
<feature type="region of interest" description="Disordered" evidence="1">
    <location>
        <begin position="161"/>
        <end position="323"/>
    </location>
</feature>
<protein>
    <submittedName>
        <fullName evidence="2">Uncharacterized protein</fullName>
    </submittedName>
</protein>
<dbReference type="EMBL" id="MTKT01001935">
    <property type="protein sequence ID" value="OWM83085.1"/>
    <property type="molecule type" value="Genomic_DNA"/>
</dbReference>
<sequence>MASSSKFDLSSGSPDRPLYNGAQRGPHAASPMDRSGSFRESMETSVSSSLPAVSRNSSVVAQTDVLNFFQCSFDSKLLALDYKSNRQVDLRRSVAVALGFPPDSPSNISRAKLLAPPSQEEIKRVKLGLRECSGKARERAKTFSEALSLLNKCFPSLSTKKRSRSDVFSNDRSGPMLSSDRPMPGQGLGKAGSQSNIIAGGFEHEQQKSEERTKKRPRTSLVDVKPKIQGHGPLRPSGPVDRERDLQKLANNSSVQGDDRTMPIGVDGWEKSKTKKKRSGIKPDATSGAISTKPVDGHRELKQGSQQRSLNDARPRLNSDVHGFRQGFANGALGVGKSEVISPQTGLSGRVASPKIDHDGGNLPGDRRDRPLNSDKERLNLKAANKINGRDDFNSASPTSSTRVNASVRGPRANSGVVPKLSQVMNRVNGTNDWEIPHSTNRPPAAVGSNNRKRTASARSSSPPASQWTGQHQKTSRTGRRTNLGPSVSSNDEASPLDTTSDVGGNDVAGIPRRLSVSSPQLIKFKGDLLSSSTLSEGEDSGAAEIKSRDRVKKSDEVDQKSGQHVQKVSTLAVPSRKNKLVSGEDHGDGIKRQGRSGRGFTSTRSLLPRGVKLGNEETAKQLRTARPGLDKNESKAGRPPTRKLSDRKSYARQRHTSINAAADFLVGSDDGHEELLAAANAVISPAHEFLKPFWKYMEPLFGFISDVDVDYLKEQGNSGSAVRTPKLDGLVDTDDLSTLQNGFVLSEGEREIGAGDLTRISLFERCLAALIPEDEASSISENDELRTDAYGSSHDLNDDLESNGFSYQSAHQNISALNGCMVTGMPEYQEHVNNVVSVVRTGSNSRVDCPVNGLLTDQLLTSAVGPFQSLHESMDINEKLMLELQSVAIFPEAMLSTDRGESVRIKDEIYQLMDKYHGQVSKKKVLLDRLLKSALETKESQEREFEQLALDKLVGMAHDKYMMCWGPAGGKSSSNKMARQASLAFVKRTLDRCRQFEETGKSCFSEPSFREIFHSGSSRLSLTRLTASKSSQQSPSFQYDINSSDLLNHLPEQGKEEAGPNRVKKRELLLEEVVGGNSFSAPLSSSTKGKRSERDREGKGHNREVLSRTGNTKSGRSAVSNGKGERKTKAKPKQKTTQLSVSINGLVGNSDQTKPVIVSGSKLTEASNASNSKEKVECGMEQLEEPLDFSHLQLPGIDELGVSDDLGGQAQDLASWLNIDDDNLQDHDFMGLEIPMDDLSDLNMMV</sequence>
<organism evidence="2 3">
    <name type="scientific">Punica granatum</name>
    <name type="common">Pomegranate</name>
    <dbReference type="NCBI Taxonomy" id="22663"/>
    <lineage>
        <taxon>Eukaryota</taxon>
        <taxon>Viridiplantae</taxon>
        <taxon>Streptophyta</taxon>
        <taxon>Embryophyta</taxon>
        <taxon>Tracheophyta</taxon>
        <taxon>Spermatophyta</taxon>
        <taxon>Magnoliopsida</taxon>
        <taxon>eudicotyledons</taxon>
        <taxon>Gunneridae</taxon>
        <taxon>Pentapetalae</taxon>
        <taxon>rosids</taxon>
        <taxon>malvids</taxon>
        <taxon>Myrtales</taxon>
        <taxon>Lythraceae</taxon>
        <taxon>Punica</taxon>
    </lineage>
</organism>
<name>A0A218XD07_PUNGR</name>
<dbReference type="PANTHER" id="PTHR31115:SF3">
    <property type="entry name" value="EXPRESSED PROTEIN"/>
    <property type="match status" value="1"/>
</dbReference>
<evidence type="ECO:0000256" key="1">
    <source>
        <dbReference type="SAM" id="MobiDB-lite"/>
    </source>
</evidence>
<dbReference type="AlphaFoldDB" id="A0A218XD07"/>
<feature type="compositionally biased region" description="Basic and acidic residues" evidence="1">
    <location>
        <begin position="1091"/>
        <end position="1107"/>
    </location>
</feature>
<feature type="compositionally biased region" description="Basic and acidic residues" evidence="1">
    <location>
        <begin position="202"/>
        <end position="213"/>
    </location>
</feature>
<evidence type="ECO:0000313" key="2">
    <source>
        <dbReference type="EMBL" id="OWM83085.1"/>
    </source>
</evidence>
<feature type="compositionally biased region" description="Polar residues" evidence="1">
    <location>
        <begin position="423"/>
        <end position="442"/>
    </location>
</feature>
<reference evidence="3" key="1">
    <citation type="journal article" date="2017" name="Plant J.">
        <title>The pomegranate (Punica granatum L.) genome and the genomics of punicalagin biosynthesis.</title>
        <authorList>
            <person name="Qin G."/>
            <person name="Xu C."/>
            <person name="Ming R."/>
            <person name="Tang H."/>
            <person name="Guyot R."/>
            <person name="Kramer E.M."/>
            <person name="Hu Y."/>
            <person name="Yi X."/>
            <person name="Qi Y."/>
            <person name="Xu X."/>
            <person name="Gao Z."/>
            <person name="Pan H."/>
            <person name="Jian J."/>
            <person name="Tian Y."/>
            <person name="Yue Z."/>
            <person name="Xu Y."/>
        </authorList>
    </citation>
    <scope>NUCLEOTIDE SEQUENCE [LARGE SCALE GENOMIC DNA]</scope>
    <source>
        <strain evidence="3">cv. Dabenzi</strain>
    </source>
</reference>
<feature type="region of interest" description="Disordered" evidence="1">
    <location>
        <begin position="532"/>
        <end position="653"/>
    </location>
</feature>
<feature type="region of interest" description="Disordered" evidence="1">
    <location>
        <begin position="344"/>
        <end position="507"/>
    </location>
</feature>
<feature type="compositionally biased region" description="Basic and acidic residues" evidence="1">
    <location>
        <begin position="355"/>
        <end position="380"/>
    </location>
</feature>
<feature type="compositionally biased region" description="Polar residues" evidence="1">
    <location>
        <begin position="1109"/>
        <end position="1121"/>
    </location>
</feature>
<dbReference type="Proteomes" id="UP000197138">
    <property type="component" value="Unassembled WGS sequence"/>
</dbReference>
<accession>A0A218XD07</accession>
<feature type="compositionally biased region" description="Polar residues" evidence="1">
    <location>
        <begin position="484"/>
        <end position="503"/>
    </location>
</feature>